<dbReference type="EMBL" id="JRHO01000009">
    <property type="protein sequence ID" value="KGK98939.1"/>
    <property type="molecule type" value="Genomic_DNA"/>
</dbReference>
<proteinExistence type="predicted"/>
<organism evidence="1 2">
    <name type="scientific">Methanococcoides methylutens</name>
    <dbReference type="NCBI Taxonomy" id="2226"/>
    <lineage>
        <taxon>Archaea</taxon>
        <taxon>Methanobacteriati</taxon>
        <taxon>Methanobacteriota</taxon>
        <taxon>Stenosarchaea group</taxon>
        <taxon>Methanomicrobia</taxon>
        <taxon>Methanosarcinales</taxon>
        <taxon>Methanosarcinaceae</taxon>
        <taxon>Methanococcoides</taxon>
    </lineage>
</organism>
<gene>
    <name evidence="1" type="ORF">LI82_02530</name>
</gene>
<evidence type="ECO:0000313" key="2">
    <source>
        <dbReference type="Proteomes" id="UP000029859"/>
    </source>
</evidence>
<evidence type="ECO:0008006" key="3">
    <source>
        <dbReference type="Google" id="ProtNLM"/>
    </source>
</evidence>
<sequence length="124" mass="14097">MSKVSIVFIYNADSGLVNEMKDYFHKIVSPSSYGCNLCAITYGNAGMKSEWRSFVDDLPIPVFFLHKDEFDKKYNYPGASFPCAYLEKDKRLNLLITSDEMNNCSDLEDLKALVNDKLKFIAGN</sequence>
<comment type="caution">
    <text evidence="1">The sequence shown here is derived from an EMBL/GenBank/DDBJ whole genome shotgun (WGS) entry which is preliminary data.</text>
</comment>
<dbReference type="Proteomes" id="UP000029859">
    <property type="component" value="Unassembled WGS sequence"/>
</dbReference>
<evidence type="ECO:0000313" key="1">
    <source>
        <dbReference type="EMBL" id="KGK98939.1"/>
    </source>
</evidence>
<dbReference type="AlphaFoldDB" id="A0A099T1Y4"/>
<name>A0A099T1Y4_METMT</name>
<protein>
    <recommendedName>
        <fullName evidence="3">GTPase</fullName>
    </recommendedName>
</protein>
<keyword evidence="2" id="KW-1185">Reference proteome</keyword>
<reference evidence="1 2" key="1">
    <citation type="submission" date="2014-09" db="EMBL/GenBank/DDBJ databases">
        <title>Draft genome sequence of an obligately methylotrophic methanogen, Methanococcoides methylutens, isolated from marine sediment.</title>
        <authorList>
            <person name="Guan Y."/>
            <person name="Ngugi D.K."/>
            <person name="Blom J."/>
            <person name="Ali S."/>
            <person name="Ferry J.G."/>
            <person name="Stingl U."/>
        </authorList>
    </citation>
    <scope>NUCLEOTIDE SEQUENCE [LARGE SCALE GENOMIC DNA]</scope>
    <source>
        <strain evidence="1 2">DSM 2657</strain>
    </source>
</reference>
<accession>A0A099T1Y4</accession>
<dbReference type="RefSeq" id="WP_048193373.1">
    <property type="nucleotide sequence ID" value="NZ_CAAGSM010000002.1"/>
</dbReference>